<comment type="caution">
    <text evidence="1">The sequence shown here is derived from an EMBL/GenBank/DDBJ whole genome shotgun (WGS) entry which is preliminary data.</text>
</comment>
<protein>
    <recommendedName>
        <fullName evidence="3">N-acetyltransferase domain-containing protein</fullName>
    </recommendedName>
</protein>
<keyword evidence="2" id="KW-1185">Reference proteome</keyword>
<evidence type="ECO:0000313" key="2">
    <source>
        <dbReference type="Proteomes" id="UP000297280"/>
    </source>
</evidence>
<reference evidence="1 2" key="1">
    <citation type="submission" date="2017-12" db="EMBL/GenBank/DDBJ databases">
        <title>Comparative genomics of Botrytis spp.</title>
        <authorList>
            <person name="Valero-Jimenez C.A."/>
            <person name="Tapia P."/>
            <person name="Veloso J."/>
            <person name="Silva-Moreno E."/>
            <person name="Staats M."/>
            <person name="Valdes J.H."/>
            <person name="Van Kan J.A.L."/>
        </authorList>
    </citation>
    <scope>NUCLEOTIDE SEQUENCE [LARGE SCALE GENOMIC DNA]</scope>
    <source>
        <strain evidence="1 2">MUCL3349</strain>
    </source>
</reference>
<dbReference type="AlphaFoldDB" id="A0A4Z1KYJ1"/>
<evidence type="ECO:0008006" key="3">
    <source>
        <dbReference type="Google" id="ProtNLM"/>
    </source>
</evidence>
<gene>
    <name evidence="1" type="ORF">BPOR_0106g00080</name>
</gene>
<dbReference type="STRING" id="87229.A0A4Z1KYJ1"/>
<evidence type="ECO:0000313" key="1">
    <source>
        <dbReference type="EMBL" id="TGO89500.1"/>
    </source>
</evidence>
<name>A0A4Z1KYJ1_9HELO</name>
<proteinExistence type="predicted"/>
<sequence>MPWPNELRKIVTTWWLEGEGRNLATEFVRQFYSPRQQWMNRPHMALNQTLVHPKYRGKGVDTLLKDRGTNMADELKLEGFIESSHEIVNQLGKENASGEWNRLLHELGPSKFYINYRPVGGEFEEGNPLTPWQVDQMLAKKSRSDLKCPVMKLGP</sequence>
<dbReference type="InterPro" id="IPR052523">
    <property type="entry name" value="Trichothecene_AcTrans"/>
</dbReference>
<dbReference type="PANTHER" id="PTHR42791">
    <property type="entry name" value="GNAT FAMILY ACETYLTRANSFERASE"/>
    <property type="match status" value="1"/>
</dbReference>
<dbReference type="PANTHER" id="PTHR42791:SF5">
    <property type="entry name" value="HYPOTHETICAL ACETYLTRANSFERASE (EUROFUNG)"/>
    <property type="match status" value="1"/>
</dbReference>
<accession>A0A4Z1KYJ1</accession>
<organism evidence="1 2">
    <name type="scientific">Botrytis porri</name>
    <dbReference type="NCBI Taxonomy" id="87229"/>
    <lineage>
        <taxon>Eukaryota</taxon>
        <taxon>Fungi</taxon>
        <taxon>Dikarya</taxon>
        <taxon>Ascomycota</taxon>
        <taxon>Pezizomycotina</taxon>
        <taxon>Leotiomycetes</taxon>
        <taxon>Helotiales</taxon>
        <taxon>Sclerotiniaceae</taxon>
        <taxon>Botrytis</taxon>
    </lineage>
</organism>
<dbReference type="Proteomes" id="UP000297280">
    <property type="component" value="Unassembled WGS sequence"/>
</dbReference>
<dbReference type="EMBL" id="PQXO01000106">
    <property type="protein sequence ID" value="TGO89500.1"/>
    <property type="molecule type" value="Genomic_DNA"/>
</dbReference>